<keyword evidence="3" id="KW-1185">Reference proteome</keyword>
<dbReference type="AlphaFoldDB" id="A7HPB0"/>
<evidence type="ECO:0000313" key="3">
    <source>
        <dbReference type="Proteomes" id="UP000006377"/>
    </source>
</evidence>
<evidence type="ECO:0008006" key="4">
    <source>
        <dbReference type="Google" id="ProtNLM"/>
    </source>
</evidence>
<proteinExistence type="predicted"/>
<accession>A7HPB0</accession>
<dbReference type="EMBL" id="CP000774">
    <property type="protein sequence ID" value="ABS61743.1"/>
    <property type="molecule type" value="Genomic_DNA"/>
</dbReference>
<dbReference type="HOGENOM" id="CLU_1894212_0_0_5"/>
<reference evidence="2 3" key="1">
    <citation type="journal article" date="2011" name="Stand. Genomic Sci.">
        <title>Complete genome sequence of Parvibaculum lavamentivorans type strain (DS-1(T)).</title>
        <authorList>
            <person name="Schleheck D."/>
            <person name="Weiss M."/>
            <person name="Pitluck S."/>
            <person name="Bruce D."/>
            <person name="Land M.L."/>
            <person name="Han S."/>
            <person name="Saunders E."/>
            <person name="Tapia R."/>
            <person name="Detter C."/>
            <person name="Brettin T."/>
            <person name="Han J."/>
            <person name="Woyke T."/>
            <person name="Goodwin L."/>
            <person name="Pennacchio L."/>
            <person name="Nolan M."/>
            <person name="Cook A.M."/>
            <person name="Kjelleberg S."/>
            <person name="Thomas T."/>
        </authorList>
    </citation>
    <scope>NUCLEOTIDE SEQUENCE [LARGE SCALE GENOMIC DNA]</scope>
    <source>
        <strain evidence="3">DS-1 / DSM 13023 / NCIMB 13966</strain>
    </source>
</reference>
<feature type="transmembrane region" description="Helical" evidence="1">
    <location>
        <begin position="77"/>
        <end position="108"/>
    </location>
</feature>
<name>A7HPB0_PARL1</name>
<keyword evidence="1" id="KW-1133">Transmembrane helix</keyword>
<dbReference type="Proteomes" id="UP000006377">
    <property type="component" value="Chromosome"/>
</dbReference>
<keyword evidence="1" id="KW-0812">Transmembrane</keyword>
<evidence type="ECO:0000256" key="1">
    <source>
        <dbReference type="SAM" id="Phobius"/>
    </source>
</evidence>
<keyword evidence="1" id="KW-0472">Membrane</keyword>
<organism evidence="2 3">
    <name type="scientific">Parvibaculum lavamentivorans (strain DS-1 / DSM 13023 / NCIMB 13966)</name>
    <dbReference type="NCBI Taxonomy" id="402881"/>
    <lineage>
        <taxon>Bacteria</taxon>
        <taxon>Pseudomonadati</taxon>
        <taxon>Pseudomonadota</taxon>
        <taxon>Alphaproteobacteria</taxon>
        <taxon>Hyphomicrobiales</taxon>
        <taxon>Parvibaculaceae</taxon>
        <taxon>Parvibaculum</taxon>
    </lineage>
</organism>
<gene>
    <name evidence="2" type="ordered locus">Plav_0120</name>
</gene>
<evidence type="ECO:0000313" key="2">
    <source>
        <dbReference type="EMBL" id="ABS61743.1"/>
    </source>
</evidence>
<dbReference type="RefSeq" id="WP_011995034.1">
    <property type="nucleotide sequence ID" value="NC_009719.1"/>
</dbReference>
<dbReference type="KEGG" id="pla:Plav_0120"/>
<protein>
    <recommendedName>
        <fullName evidence="4">Transmembrane protein</fullName>
    </recommendedName>
</protein>
<sequence>MTETNSGTETGKENVATRYRVEVGEEFPLSERERRSGCEMHGHWQGREWKAEWKHEWRGRERHGHGPEWRLPGAVKFALALVVLVALVSAAASYPLAVLAVVLVLFLFARGPRSRRSWNYRDWDYRDRDGRDAA</sequence>
<dbReference type="STRING" id="402881.Plav_0120"/>